<name>I3C4J5_9FLAO</name>
<dbReference type="InterPro" id="IPR010496">
    <property type="entry name" value="AL/BT2_dom"/>
</dbReference>
<keyword evidence="3" id="KW-1185">Reference proteome</keyword>
<proteinExistence type="predicted"/>
<dbReference type="AlphaFoldDB" id="I3C4J5"/>
<dbReference type="Gene3D" id="2.60.120.560">
    <property type="entry name" value="Exo-inulinase, domain 1"/>
    <property type="match status" value="1"/>
</dbReference>
<dbReference type="STRING" id="926559.JoomaDRAFT_1523"/>
<protein>
    <recommendedName>
        <fullName evidence="1">3-keto-alpha-glucoside-1,2-lyase/3-keto-2-hydroxy-glucal hydratase domain-containing protein</fullName>
    </recommendedName>
</protein>
<dbReference type="HOGENOM" id="CLU_073042_0_0_10"/>
<evidence type="ECO:0000313" key="3">
    <source>
        <dbReference type="Proteomes" id="UP000004690"/>
    </source>
</evidence>
<gene>
    <name evidence="2" type="ORF">JoomaDRAFT_1523</name>
</gene>
<accession>I3C4J5</accession>
<sequence>MKTINYLFIASLAMMSCKQQNNDKTASEESIKTETEATQELASNNDGWKILFDGTNFDSWHMFNGGEVNDSWTIKDDAMVLTPSENAGNIVTNEEFKNFELSLEWKISEGGNSGFFWGVQEDKKYKEPYQTGPEIQVLDNERHPDAKAGETHQAGALYDMIAPSEKVARPAGEWNTCILVINHKTNQGSVTLNGTEIVKFPVHGDKWEEMIANSKFKGWDGFGASETGKIGLQYHGDEVSFRNIKIKELN</sequence>
<dbReference type="RefSeq" id="WP_008611771.1">
    <property type="nucleotide sequence ID" value="NZ_JH651379.1"/>
</dbReference>
<reference evidence="2 3" key="1">
    <citation type="submission" date="2012-02" db="EMBL/GenBank/DDBJ databases">
        <title>Improved High-Quality Draft genome of Joostella marina DSM 19592.</title>
        <authorList>
            <consortium name="US DOE Joint Genome Institute (JGI-PGF)"/>
            <person name="Lucas S."/>
            <person name="Copeland A."/>
            <person name="Lapidus A."/>
            <person name="Bruce D."/>
            <person name="Goodwin L."/>
            <person name="Pitluck S."/>
            <person name="Peters L."/>
            <person name="Chertkov O."/>
            <person name="Ovchinnikova G."/>
            <person name="Kyrpides N."/>
            <person name="Mavromatis K."/>
            <person name="Detter J.C."/>
            <person name="Han C."/>
            <person name="Land M."/>
            <person name="Hauser L."/>
            <person name="Markowitz V."/>
            <person name="Cheng J.-F."/>
            <person name="Hugenholtz P."/>
            <person name="Woyke T."/>
            <person name="Wu D."/>
            <person name="Tindall B."/>
            <person name="Brambilla E."/>
            <person name="Klenk H.-P."/>
            <person name="Eisen J.A."/>
        </authorList>
    </citation>
    <scope>NUCLEOTIDE SEQUENCE [LARGE SCALE GENOMIC DNA]</scope>
    <source>
        <strain evidence="2 3">DSM 19592</strain>
    </source>
</reference>
<dbReference type="OrthoDB" id="9806233at2"/>
<dbReference type="Proteomes" id="UP000004690">
    <property type="component" value="Unassembled WGS sequence"/>
</dbReference>
<dbReference type="PROSITE" id="PS51257">
    <property type="entry name" value="PROKAR_LIPOPROTEIN"/>
    <property type="match status" value="1"/>
</dbReference>
<evidence type="ECO:0000313" key="2">
    <source>
        <dbReference type="EMBL" id="EIJ38538.1"/>
    </source>
</evidence>
<dbReference type="GO" id="GO:0016787">
    <property type="term" value="F:hydrolase activity"/>
    <property type="evidence" value="ECO:0007669"/>
    <property type="project" value="InterPro"/>
</dbReference>
<dbReference type="EMBL" id="JH651379">
    <property type="protein sequence ID" value="EIJ38538.1"/>
    <property type="molecule type" value="Genomic_DNA"/>
</dbReference>
<dbReference type="Pfam" id="PF06439">
    <property type="entry name" value="3keto-disac_hyd"/>
    <property type="match status" value="1"/>
</dbReference>
<dbReference type="eggNOG" id="COG2133">
    <property type="taxonomic scope" value="Bacteria"/>
</dbReference>
<feature type="domain" description="3-keto-alpha-glucoside-1,2-lyase/3-keto-2-hydroxy-glucal hydratase" evidence="1">
    <location>
        <begin position="47"/>
        <end position="247"/>
    </location>
</feature>
<evidence type="ECO:0000259" key="1">
    <source>
        <dbReference type="Pfam" id="PF06439"/>
    </source>
</evidence>
<organism evidence="2 3">
    <name type="scientific">Galbibacter orientalis DSM 19592</name>
    <dbReference type="NCBI Taxonomy" id="926559"/>
    <lineage>
        <taxon>Bacteria</taxon>
        <taxon>Pseudomonadati</taxon>
        <taxon>Bacteroidota</taxon>
        <taxon>Flavobacteriia</taxon>
        <taxon>Flavobacteriales</taxon>
        <taxon>Flavobacteriaceae</taxon>
        <taxon>Galbibacter</taxon>
    </lineage>
</organism>